<evidence type="ECO:0000313" key="3">
    <source>
        <dbReference type="Proteomes" id="UP000008703"/>
    </source>
</evidence>
<keyword evidence="2" id="KW-0614">Plasmid</keyword>
<name>G2PHJ4_STRV4</name>
<accession>G2PHJ4</accession>
<keyword evidence="3" id="KW-1185">Reference proteome</keyword>
<dbReference type="AlphaFoldDB" id="G2PHJ4"/>
<reference evidence="2" key="1">
    <citation type="submission" date="2011-08" db="EMBL/GenBank/DDBJ databases">
        <title>Complete sequence of plasmid 2 of Streptomyces violaceusniger Tu 4113.</title>
        <authorList>
            <consortium name="US DOE Joint Genome Institute"/>
            <person name="Lucas S."/>
            <person name="Han J."/>
            <person name="Lapidus A."/>
            <person name="Cheng J.-F."/>
            <person name="Goodwin L."/>
            <person name="Pitluck S."/>
            <person name="Peters L."/>
            <person name="Ivanova N."/>
            <person name="Daligault H."/>
            <person name="Detter J.C."/>
            <person name="Han C."/>
            <person name="Tapia R."/>
            <person name="Land M."/>
            <person name="Hauser L."/>
            <person name="Kyrpides N."/>
            <person name="Ivanova N."/>
            <person name="Pagani I."/>
            <person name="Hagen A."/>
            <person name="Katz L."/>
            <person name="Fiedler H.-P."/>
            <person name="Keasling J."/>
            <person name="Fortman J."/>
            <person name="Woyke T."/>
        </authorList>
    </citation>
    <scope>NUCLEOTIDE SEQUENCE [LARGE SCALE GENOMIC DNA]</scope>
    <source>
        <strain evidence="2">Tu 4113</strain>
        <plasmid evidence="2">pSTRVI02</plasmid>
    </source>
</reference>
<evidence type="ECO:0000313" key="2">
    <source>
        <dbReference type="EMBL" id="AEM88997.1"/>
    </source>
</evidence>
<evidence type="ECO:0000256" key="1">
    <source>
        <dbReference type="SAM" id="SignalP"/>
    </source>
</evidence>
<geneLocation type="plasmid" evidence="2 3">
    <name>pSTRVI02</name>
</geneLocation>
<keyword evidence="1" id="KW-0732">Signal</keyword>
<proteinExistence type="predicted"/>
<feature type="chain" id="PRO_5003435471" description="Secreted protein" evidence="1">
    <location>
        <begin position="28"/>
        <end position="83"/>
    </location>
</feature>
<organism evidence="2 3">
    <name type="scientific">Streptomyces violaceusniger (strain Tu 4113)</name>
    <dbReference type="NCBI Taxonomy" id="653045"/>
    <lineage>
        <taxon>Bacteria</taxon>
        <taxon>Bacillati</taxon>
        <taxon>Actinomycetota</taxon>
        <taxon>Actinomycetes</taxon>
        <taxon>Kitasatosporales</taxon>
        <taxon>Streptomycetaceae</taxon>
        <taxon>Streptomyces</taxon>
        <taxon>Streptomyces violaceusniger group</taxon>
    </lineage>
</organism>
<dbReference type="Proteomes" id="UP000008703">
    <property type="component" value="Plasmid pSTRVI02"/>
</dbReference>
<dbReference type="EMBL" id="CP002996">
    <property type="protein sequence ID" value="AEM88997.1"/>
    <property type="molecule type" value="Genomic_DNA"/>
</dbReference>
<sequence length="83" mass="7860">MKTTARILCTAAIAVTALPLAAGAAAAASTLPSIGAETPANAIGDLTSGTLVGKTAQTAGTLDPASGITAPLDSLTGSLPLSR</sequence>
<evidence type="ECO:0008006" key="4">
    <source>
        <dbReference type="Google" id="ProtNLM"/>
    </source>
</evidence>
<dbReference type="RefSeq" id="WP_014043932.1">
    <property type="nucleotide sequence ID" value="NC_015952.1"/>
</dbReference>
<feature type="signal peptide" evidence="1">
    <location>
        <begin position="1"/>
        <end position="27"/>
    </location>
</feature>
<dbReference type="HOGENOM" id="CLU_2541281_0_0_11"/>
<gene>
    <name evidence="2" type="ORF">Strvi_0224</name>
</gene>
<dbReference type="KEGG" id="svl:Strvi_0224"/>
<protein>
    <recommendedName>
        <fullName evidence="4">Secreted protein</fullName>
    </recommendedName>
</protein>